<evidence type="ECO:0000313" key="2">
    <source>
        <dbReference type="Proteomes" id="UP000821845"/>
    </source>
</evidence>
<comment type="caution">
    <text evidence="1">The sequence shown here is derived from an EMBL/GenBank/DDBJ whole genome shotgun (WGS) entry which is preliminary data.</text>
</comment>
<organism evidence="1 2">
    <name type="scientific">Hyalomma asiaticum</name>
    <name type="common">Tick</name>
    <dbReference type="NCBI Taxonomy" id="266040"/>
    <lineage>
        <taxon>Eukaryota</taxon>
        <taxon>Metazoa</taxon>
        <taxon>Ecdysozoa</taxon>
        <taxon>Arthropoda</taxon>
        <taxon>Chelicerata</taxon>
        <taxon>Arachnida</taxon>
        <taxon>Acari</taxon>
        <taxon>Parasitiformes</taxon>
        <taxon>Ixodida</taxon>
        <taxon>Ixodoidea</taxon>
        <taxon>Ixodidae</taxon>
        <taxon>Hyalomminae</taxon>
        <taxon>Hyalomma</taxon>
    </lineage>
</organism>
<accession>A0ACB7TFW2</accession>
<reference evidence="1" key="1">
    <citation type="submission" date="2020-05" db="EMBL/GenBank/DDBJ databases">
        <title>Large-scale comparative analyses of tick genomes elucidate their genetic diversity and vector capacities.</title>
        <authorList>
            <person name="Jia N."/>
            <person name="Wang J."/>
            <person name="Shi W."/>
            <person name="Du L."/>
            <person name="Sun Y."/>
            <person name="Zhan W."/>
            <person name="Jiang J."/>
            <person name="Wang Q."/>
            <person name="Zhang B."/>
            <person name="Ji P."/>
            <person name="Sakyi L.B."/>
            <person name="Cui X."/>
            <person name="Yuan T."/>
            <person name="Jiang B."/>
            <person name="Yang W."/>
            <person name="Lam T.T.-Y."/>
            <person name="Chang Q."/>
            <person name="Ding S."/>
            <person name="Wang X."/>
            <person name="Zhu J."/>
            <person name="Ruan X."/>
            <person name="Zhao L."/>
            <person name="Wei J."/>
            <person name="Que T."/>
            <person name="Du C."/>
            <person name="Cheng J."/>
            <person name="Dai P."/>
            <person name="Han X."/>
            <person name="Huang E."/>
            <person name="Gao Y."/>
            <person name="Liu J."/>
            <person name="Shao H."/>
            <person name="Ye R."/>
            <person name="Li L."/>
            <person name="Wei W."/>
            <person name="Wang X."/>
            <person name="Wang C."/>
            <person name="Yang T."/>
            <person name="Huo Q."/>
            <person name="Li W."/>
            <person name="Guo W."/>
            <person name="Chen H."/>
            <person name="Zhou L."/>
            <person name="Ni X."/>
            <person name="Tian J."/>
            <person name="Zhou Y."/>
            <person name="Sheng Y."/>
            <person name="Liu T."/>
            <person name="Pan Y."/>
            <person name="Xia L."/>
            <person name="Li J."/>
            <person name="Zhao F."/>
            <person name="Cao W."/>
        </authorList>
    </citation>
    <scope>NUCLEOTIDE SEQUENCE</scope>
    <source>
        <strain evidence="1">Hyas-2018</strain>
    </source>
</reference>
<dbReference type="EMBL" id="CM023490">
    <property type="protein sequence ID" value="KAH6943734.1"/>
    <property type="molecule type" value="Genomic_DNA"/>
</dbReference>
<gene>
    <name evidence="1" type="ORF">HPB50_025918</name>
</gene>
<evidence type="ECO:0000313" key="1">
    <source>
        <dbReference type="EMBL" id="KAH6943734.1"/>
    </source>
</evidence>
<name>A0ACB7TFW2_HYAAI</name>
<sequence length="339" mass="36317">MPGAYRSPASPSLPPAPCSTLSPAYCGSCSLLFRVIYAAAWLQPPALQTPPASLAFVAAGHSLSVAGRSTQALARGPSVVAPAPVPGCQLLRPAIPLSAQHGNLGGCCTQIAATPRTFPAAYFCCPMNFKQAGSTNCAARPLCSVTADLSGCELSLLWPVLPQQNPLRLSQQLLTLGVVALAVTWYLLKEMLVKSKQPLICTYNIAKFTSRTVFPSDGLCEAIYLDSECREVACAPNSLWTPAGTAIDFLEAAKAARIGGNKTRFGLAFDAQQRNKRKSSVFTLNIYSNPRYSQQQFQTIIDEFVDLACTDPLVVAGDFNAPYVLWGYVCDKSKGRDVW</sequence>
<proteinExistence type="predicted"/>
<dbReference type="Proteomes" id="UP000821845">
    <property type="component" value="Chromosome 10"/>
</dbReference>
<keyword evidence="2" id="KW-1185">Reference proteome</keyword>
<protein>
    <submittedName>
        <fullName evidence="1">Uncharacterized protein</fullName>
    </submittedName>
</protein>